<comment type="subcellular location">
    <subcellularLocation>
        <location evidence="1">Membrane</location>
        <topology evidence="1">Multi-pass membrane protein</topology>
    </subcellularLocation>
</comment>
<dbReference type="EMBL" id="JAENJH010000012">
    <property type="protein sequence ID" value="MBK1788954.1"/>
    <property type="molecule type" value="Genomic_DNA"/>
</dbReference>
<protein>
    <submittedName>
        <fullName evidence="7">NarK/NasA family nitrate transporter</fullName>
    </submittedName>
</protein>
<feature type="transmembrane region" description="Helical" evidence="6">
    <location>
        <begin position="238"/>
        <end position="263"/>
    </location>
</feature>
<feature type="transmembrane region" description="Helical" evidence="6">
    <location>
        <begin position="417"/>
        <end position="438"/>
    </location>
</feature>
<feature type="transmembrane region" description="Helical" evidence="6">
    <location>
        <begin position="38"/>
        <end position="62"/>
    </location>
</feature>
<dbReference type="InterPro" id="IPR036259">
    <property type="entry name" value="MFS_trans_sf"/>
</dbReference>
<feature type="transmembrane region" description="Helical" evidence="6">
    <location>
        <begin position="331"/>
        <end position="351"/>
    </location>
</feature>
<evidence type="ECO:0000256" key="1">
    <source>
        <dbReference type="ARBA" id="ARBA00004141"/>
    </source>
</evidence>
<dbReference type="AlphaFoldDB" id="A0A934R135"/>
<feature type="transmembrane region" description="Helical" evidence="6">
    <location>
        <begin position="128"/>
        <end position="146"/>
    </location>
</feature>
<dbReference type="Pfam" id="PF07690">
    <property type="entry name" value="MFS_1"/>
    <property type="match status" value="1"/>
</dbReference>
<keyword evidence="8" id="KW-1185">Reference proteome</keyword>
<name>A0A934R135_9PSEU</name>
<comment type="similarity">
    <text evidence="2">Belongs to the major facilitator superfamily. Nitrate/nitrite porter (TC 2.A.1.8) family.</text>
</comment>
<evidence type="ECO:0000313" key="8">
    <source>
        <dbReference type="Proteomes" id="UP000635245"/>
    </source>
</evidence>
<feature type="transmembrane region" description="Helical" evidence="6">
    <location>
        <begin position="385"/>
        <end position="405"/>
    </location>
</feature>
<dbReference type="GO" id="GO:0015112">
    <property type="term" value="F:nitrate transmembrane transporter activity"/>
    <property type="evidence" value="ECO:0007669"/>
    <property type="project" value="InterPro"/>
</dbReference>
<keyword evidence="4 6" id="KW-1133">Transmembrane helix</keyword>
<organism evidence="7 8">
    <name type="scientific">Prauserella cavernicola</name>
    <dbReference type="NCBI Taxonomy" id="2800127"/>
    <lineage>
        <taxon>Bacteria</taxon>
        <taxon>Bacillati</taxon>
        <taxon>Actinomycetota</taxon>
        <taxon>Actinomycetes</taxon>
        <taxon>Pseudonocardiales</taxon>
        <taxon>Pseudonocardiaceae</taxon>
        <taxon>Prauserella</taxon>
    </lineage>
</organism>
<evidence type="ECO:0000256" key="6">
    <source>
        <dbReference type="SAM" id="Phobius"/>
    </source>
</evidence>
<dbReference type="GO" id="GO:0016020">
    <property type="term" value="C:membrane"/>
    <property type="evidence" value="ECO:0007669"/>
    <property type="project" value="UniProtKB-SubCell"/>
</dbReference>
<comment type="caution">
    <text evidence="7">The sequence shown here is derived from an EMBL/GenBank/DDBJ whole genome shotgun (WGS) entry which is preliminary data.</text>
</comment>
<evidence type="ECO:0000256" key="5">
    <source>
        <dbReference type="ARBA" id="ARBA00023136"/>
    </source>
</evidence>
<feature type="transmembrane region" description="Helical" evidence="6">
    <location>
        <begin position="167"/>
        <end position="191"/>
    </location>
</feature>
<dbReference type="InterPro" id="IPR044772">
    <property type="entry name" value="NO3_transporter"/>
</dbReference>
<keyword evidence="3 6" id="KW-0812">Transmembrane</keyword>
<dbReference type="CDD" id="cd17341">
    <property type="entry name" value="MFS_NRT2_like"/>
    <property type="match status" value="1"/>
</dbReference>
<feature type="transmembrane region" description="Helical" evidence="6">
    <location>
        <begin position="197"/>
        <end position="217"/>
    </location>
</feature>
<sequence length="458" mass="48605">MTSATTPRRPGKRWIEHWDPEDTAFWDNGGKKIASRNLWFSVLAEHIGFSIWTLWSVLVLFMGPEYGFSPADKFLLVSTPSLVGGFLRIPYTLAVAKFGGRNWTIISAGLLLVPTILAAVVLRPGVPLWVFLLVAAIGGVGGGNFASSMTNINSFFPERLKGAALGLNAGGGNLGVAAIQIVGLLVISIAGPSAPQIIFYLYLPLIVVAMTCAALFMDNIADVRTEGNAMREVLRDKHSYVMSFLYIGTFGSFIGYSFAFGLVLQNQFDRSPLQAAQVTFIGALLGSLIRPVGGWLADRLGGAKVTLWTFLGMAAATVLCILASTSDSLPLFMTGFIGLFVFSGVGNGSTYKMIPAIFRTKALTAIAGGEAQETALRRARRLSGALIGIAGAIGALGGLFINLAFRSAFTSTGSGVPAFVSFLVFYGLCFVTTWAVYLRGPIVRAANEQRTALAGAGI</sequence>
<feature type="transmembrane region" description="Helical" evidence="6">
    <location>
        <begin position="74"/>
        <end position="91"/>
    </location>
</feature>
<feature type="transmembrane region" description="Helical" evidence="6">
    <location>
        <begin position="275"/>
        <end position="293"/>
    </location>
</feature>
<accession>A0A934R135</accession>
<evidence type="ECO:0000256" key="2">
    <source>
        <dbReference type="ARBA" id="ARBA00008432"/>
    </source>
</evidence>
<feature type="transmembrane region" description="Helical" evidence="6">
    <location>
        <begin position="103"/>
        <end position="122"/>
    </location>
</feature>
<dbReference type="InterPro" id="IPR011701">
    <property type="entry name" value="MFS"/>
</dbReference>
<dbReference type="SUPFAM" id="SSF103473">
    <property type="entry name" value="MFS general substrate transporter"/>
    <property type="match status" value="1"/>
</dbReference>
<dbReference type="PANTHER" id="PTHR23515">
    <property type="entry name" value="HIGH-AFFINITY NITRATE TRANSPORTER 2.3"/>
    <property type="match status" value="1"/>
</dbReference>
<keyword evidence="5 6" id="KW-0472">Membrane</keyword>
<gene>
    <name evidence="7" type="ORF">JHE00_31880</name>
</gene>
<dbReference type="Proteomes" id="UP000635245">
    <property type="component" value="Unassembled WGS sequence"/>
</dbReference>
<dbReference type="Gene3D" id="1.20.1250.20">
    <property type="entry name" value="MFS general substrate transporter like domains"/>
    <property type="match status" value="1"/>
</dbReference>
<reference evidence="7" key="1">
    <citation type="submission" date="2020-12" db="EMBL/GenBank/DDBJ databases">
        <title>Prauserella sp. ASG 168, a novel actinomycete isolated from cave rock.</title>
        <authorList>
            <person name="Suriyachadkun C."/>
        </authorList>
    </citation>
    <scope>NUCLEOTIDE SEQUENCE</scope>
    <source>
        <strain evidence="7">ASG 168</strain>
    </source>
</reference>
<proteinExistence type="inferred from homology"/>
<dbReference type="RefSeq" id="WP_200325374.1">
    <property type="nucleotide sequence ID" value="NZ_JAENJH010000012.1"/>
</dbReference>
<feature type="transmembrane region" description="Helical" evidence="6">
    <location>
        <begin position="305"/>
        <end position="325"/>
    </location>
</feature>
<evidence type="ECO:0000313" key="7">
    <source>
        <dbReference type="EMBL" id="MBK1788954.1"/>
    </source>
</evidence>
<evidence type="ECO:0000256" key="3">
    <source>
        <dbReference type="ARBA" id="ARBA00022692"/>
    </source>
</evidence>
<evidence type="ECO:0000256" key="4">
    <source>
        <dbReference type="ARBA" id="ARBA00022989"/>
    </source>
</evidence>